<gene>
    <name evidence="2" type="primary">Mis18bp1_0</name>
    <name evidence="2" type="ORF">TODMEX_R00432</name>
</gene>
<sequence length="124" mass="13943">HELWLSSLCRALASFPKHKKGFWVDVATAVGLRSAEECQQKYLEEQQAKGSNAHAKKSTASGKAEQKAINILVLADTKEPFAITAEVGTFKRKQQMPEILEHLPKDDHDDVFAVTPFWNIRLKV</sequence>
<evidence type="ECO:0000313" key="3">
    <source>
        <dbReference type="Proteomes" id="UP000660247"/>
    </source>
</evidence>
<evidence type="ECO:0000313" key="2">
    <source>
        <dbReference type="EMBL" id="NWI68459.1"/>
    </source>
</evidence>
<dbReference type="OrthoDB" id="118550at2759"/>
<protein>
    <submittedName>
        <fullName evidence="2">M18BP protein</fullName>
    </submittedName>
</protein>
<feature type="non-terminal residue" evidence="2">
    <location>
        <position position="124"/>
    </location>
</feature>
<dbReference type="Proteomes" id="UP000660247">
    <property type="component" value="Unassembled WGS sequence"/>
</dbReference>
<feature type="region of interest" description="Disordered" evidence="1">
    <location>
        <begin position="45"/>
        <end position="64"/>
    </location>
</feature>
<proteinExistence type="predicted"/>
<dbReference type="PANTHER" id="PTHR16124">
    <property type="entry name" value="MIS18-BINDING PROTEIN 1"/>
    <property type="match status" value="1"/>
</dbReference>
<feature type="non-terminal residue" evidence="2">
    <location>
        <position position="1"/>
    </location>
</feature>
<comment type="caution">
    <text evidence="2">The sequence shown here is derived from an EMBL/GenBank/DDBJ whole genome shotgun (WGS) entry which is preliminary data.</text>
</comment>
<evidence type="ECO:0000256" key="1">
    <source>
        <dbReference type="SAM" id="MobiDB-lite"/>
    </source>
</evidence>
<keyword evidence="3" id="KW-1185">Reference proteome</keyword>
<dbReference type="GO" id="GO:0000775">
    <property type="term" value="C:chromosome, centromeric region"/>
    <property type="evidence" value="ECO:0007669"/>
    <property type="project" value="TreeGrafter"/>
</dbReference>
<dbReference type="Gene3D" id="1.10.10.60">
    <property type="entry name" value="Homeodomain-like"/>
    <property type="match status" value="1"/>
</dbReference>
<dbReference type="PANTHER" id="PTHR16124:SF3">
    <property type="entry name" value="MIS18-BINDING PROTEIN 1"/>
    <property type="match status" value="1"/>
</dbReference>
<reference evidence="2" key="1">
    <citation type="submission" date="2019-10" db="EMBL/GenBank/DDBJ databases">
        <title>Bird 10,000 Genomes (B10K) Project - Family phase.</title>
        <authorList>
            <person name="Zhang G."/>
        </authorList>
    </citation>
    <scope>NUCLEOTIDE SEQUENCE</scope>
    <source>
        <strain evidence="2">B10K-DU-002-69</strain>
        <tissue evidence="2">Muscle</tissue>
    </source>
</reference>
<accession>A0A851DE85</accession>
<dbReference type="AlphaFoldDB" id="A0A851DE85"/>
<dbReference type="InterPro" id="IPR039110">
    <property type="entry name" value="KNL2-like"/>
</dbReference>
<dbReference type="EMBL" id="WEIS01069192">
    <property type="protein sequence ID" value="NWI68459.1"/>
    <property type="molecule type" value="Genomic_DNA"/>
</dbReference>
<name>A0A851DE85_TODME</name>
<organism evidence="2 3">
    <name type="scientific">Todus mexicanus</name>
    <name type="common">Puerto Rican tody</name>
    <dbReference type="NCBI Taxonomy" id="135184"/>
    <lineage>
        <taxon>Eukaryota</taxon>
        <taxon>Metazoa</taxon>
        <taxon>Chordata</taxon>
        <taxon>Craniata</taxon>
        <taxon>Vertebrata</taxon>
        <taxon>Euteleostomi</taxon>
        <taxon>Archelosauria</taxon>
        <taxon>Archosauria</taxon>
        <taxon>Dinosauria</taxon>
        <taxon>Saurischia</taxon>
        <taxon>Theropoda</taxon>
        <taxon>Coelurosauria</taxon>
        <taxon>Aves</taxon>
        <taxon>Neognathae</taxon>
        <taxon>Neoaves</taxon>
        <taxon>Telluraves</taxon>
        <taxon>Coraciimorphae</taxon>
        <taxon>Coraciiformes</taxon>
        <taxon>Todidae</taxon>
        <taxon>Todus</taxon>
    </lineage>
</organism>